<evidence type="ECO:0000313" key="6">
    <source>
        <dbReference type="Proteomes" id="UP000729402"/>
    </source>
</evidence>
<comment type="caution">
    <text evidence="5">The sequence shown here is derived from an EMBL/GenBank/DDBJ whole genome shotgun (WGS) entry which is preliminary data.</text>
</comment>
<feature type="region of interest" description="Disordered" evidence="3">
    <location>
        <begin position="14"/>
        <end position="43"/>
    </location>
</feature>
<keyword evidence="2" id="KW-0694">RNA-binding</keyword>
<dbReference type="PROSITE" id="PS50084">
    <property type="entry name" value="KH_TYPE_1"/>
    <property type="match status" value="2"/>
</dbReference>
<dbReference type="Pfam" id="PF00013">
    <property type="entry name" value="KH_1"/>
    <property type="match status" value="2"/>
</dbReference>
<keyword evidence="6" id="KW-1185">Reference proteome</keyword>
<feature type="domain" description="K Homology" evidence="4">
    <location>
        <begin position="560"/>
        <end position="629"/>
    </location>
</feature>
<accession>A0A8J5WJI8</accession>
<reference evidence="5" key="2">
    <citation type="submission" date="2021-02" db="EMBL/GenBank/DDBJ databases">
        <authorList>
            <person name="Kimball J.A."/>
            <person name="Haas M.W."/>
            <person name="Macchietto M."/>
            <person name="Kono T."/>
            <person name="Duquette J."/>
            <person name="Shao M."/>
        </authorList>
    </citation>
    <scope>NUCLEOTIDE SEQUENCE</scope>
    <source>
        <tissue evidence="5">Fresh leaf tissue</tissue>
    </source>
</reference>
<reference evidence="5" key="1">
    <citation type="journal article" date="2021" name="bioRxiv">
        <title>Whole Genome Assembly and Annotation of Northern Wild Rice, Zizania palustris L., Supports a Whole Genome Duplication in the Zizania Genus.</title>
        <authorList>
            <person name="Haas M."/>
            <person name="Kono T."/>
            <person name="Macchietto M."/>
            <person name="Millas R."/>
            <person name="McGilp L."/>
            <person name="Shao M."/>
            <person name="Duquette J."/>
            <person name="Hirsch C.N."/>
            <person name="Kimball J."/>
        </authorList>
    </citation>
    <scope>NUCLEOTIDE SEQUENCE</scope>
    <source>
        <tissue evidence="5">Fresh leaf tissue</tissue>
    </source>
</reference>
<keyword evidence="1" id="KW-0677">Repeat</keyword>
<evidence type="ECO:0000313" key="5">
    <source>
        <dbReference type="EMBL" id="KAG8091595.1"/>
    </source>
</evidence>
<dbReference type="SMART" id="SM00322">
    <property type="entry name" value="KH"/>
    <property type="match status" value="2"/>
</dbReference>
<protein>
    <recommendedName>
        <fullName evidence="4">K Homology domain-containing protein</fullName>
    </recommendedName>
</protein>
<evidence type="ECO:0000256" key="2">
    <source>
        <dbReference type="PROSITE-ProRule" id="PRU00117"/>
    </source>
</evidence>
<feature type="domain" description="K Homology" evidence="4">
    <location>
        <begin position="237"/>
        <end position="311"/>
    </location>
</feature>
<dbReference type="PANTHER" id="PTHR10288">
    <property type="entry name" value="KH DOMAIN CONTAINING RNA BINDING PROTEIN"/>
    <property type="match status" value="1"/>
</dbReference>
<sequence>MRASRLLVKTSFPFAPPKTRRSAASPLPAPPLHDGREGDIHSSCSLSPARYLSPSTLVHEQAMRARNGSRRRSAGIASPISAVFAGFRLGAEIKSVRLVGLIIAWTAFNAGIFEGNAGMKTHSDNKEVTVTIGKPNKQKENEVIGRTLEQGITGNEECGGTSCSAGEDRYPGWPGTSVFRMLIPATKVGAIIGHRGDRVIIFAKEQPDEPIPPAIDALLRVYMHIIDDDGVDVRSNNIIVARILTTSEQAESLIGDQGSMIKYITEASKTNIHVLDSDLPPVALEEDMIVEIWGLPAGVHKALKLVASHLRKYLVDRSVIPLFDPHVPIPISHMDMPPYHYSEHPEGGLWHEASPGYYSVHAEDFQLEPPWINTFHSGYPMENFPHPDILEYRQEVPIFFGRNRSVTPPHHGHEAEAYLSAPMELCLHHNLDAHGWQATPPIGPSYTVERIHSLISVHGRQAQPLRQTYQSTKMGKHPGMGISLYGSDIHPIRVSTSSSTELPPSPGVSTHKWQVSPSSRMYASANVENLLHCRVSACAPDDLPHVAVASLTNQSPAATSKVIMRMQVPIFYAEAVIGPTGARIDYIRHVSRSSIVIKDLEESAMSIEITGTAATDVQIAEQLIKNFMAEAAAASPGHSFDFIPSHLPTPRSPEPVIPITTLAGRANGLTDPSLQAIY</sequence>
<evidence type="ECO:0000256" key="3">
    <source>
        <dbReference type="SAM" id="MobiDB-lite"/>
    </source>
</evidence>
<dbReference type="EMBL" id="JAAALK010000080">
    <property type="protein sequence ID" value="KAG8091595.1"/>
    <property type="molecule type" value="Genomic_DNA"/>
</dbReference>
<dbReference type="Proteomes" id="UP000729402">
    <property type="component" value="Unassembled WGS sequence"/>
</dbReference>
<gene>
    <name evidence="5" type="ORF">GUJ93_ZPchr0012g18950</name>
</gene>
<organism evidence="5 6">
    <name type="scientific">Zizania palustris</name>
    <name type="common">Northern wild rice</name>
    <dbReference type="NCBI Taxonomy" id="103762"/>
    <lineage>
        <taxon>Eukaryota</taxon>
        <taxon>Viridiplantae</taxon>
        <taxon>Streptophyta</taxon>
        <taxon>Embryophyta</taxon>
        <taxon>Tracheophyta</taxon>
        <taxon>Spermatophyta</taxon>
        <taxon>Magnoliopsida</taxon>
        <taxon>Liliopsida</taxon>
        <taxon>Poales</taxon>
        <taxon>Poaceae</taxon>
        <taxon>BOP clade</taxon>
        <taxon>Oryzoideae</taxon>
        <taxon>Oryzeae</taxon>
        <taxon>Zizaniinae</taxon>
        <taxon>Zizania</taxon>
    </lineage>
</organism>
<dbReference type="InterPro" id="IPR004088">
    <property type="entry name" value="KH_dom_type_1"/>
</dbReference>
<evidence type="ECO:0000259" key="4">
    <source>
        <dbReference type="SMART" id="SM00322"/>
    </source>
</evidence>
<evidence type="ECO:0000256" key="1">
    <source>
        <dbReference type="ARBA" id="ARBA00022737"/>
    </source>
</evidence>
<name>A0A8J5WJI8_ZIZPA</name>
<dbReference type="InterPro" id="IPR004087">
    <property type="entry name" value="KH_dom"/>
</dbReference>
<dbReference type="GO" id="GO:0003723">
    <property type="term" value="F:RNA binding"/>
    <property type="evidence" value="ECO:0007669"/>
    <property type="project" value="UniProtKB-UniRule"/>
</dbReference>
<dbReference type="OrthoDB" id="442947at2759"/>
<dbReference type="AlphaFoldDB" id="A0A8J5WJI8"/>
<proteinExistence type="predicted"/>